<protein>
    <recommendedName>
        <fullName evidence="1">CHK kinase-like domain-containing protein</fullName>
    </recommendedName>
</protein>
<dbReference type="EMBL" id="OV725083">
    <property type="protein sequence ID" value="CAH1406813.1"/>
    <property type="molecule type" value="Genomic_DNA"/>
</dbReference>
<evidence type="ECO:0000313" key="3">
    <source>
        <dbReference type="Proteomes" id="UP001152798"/>
    </source>
</evidence>
<proteinExistence type="predicted"/>
<dbReference type="PANTHER" id="PTHR11012">
    <property type="entry name" value="PROTEIN KINASE-LIKE DOMAIN-CONTAINING"/>
    <property type="match status" value="1"/>
</dbReference>
<dbReference type="SUPFAM" id="SSF56112">
    <property type="entry name" value="Protein kinase-like (PK-like)"/>
    <property type="match status" value="1"/>
</dbReference>
<dbReference type="InterPro" id="IPR015897">
    <property type="entry name" value="CHK_kinase-like"/>
</dbReference>
<dbReference type="Gene3D" id="3.90.1200.10">
    <property type="match status" value="1"/>
</dbReference>
<gene>
    <name evidence="2" type="ORF">NEZAVI_LOCUS14673</name>
</gene>
<dbReference type="InterPro" id="IPR011009">
    <property type="entry name" value="Kinase-like_dom_sf"/>
</dbReference>
<keyword evidence="3" id="KW-1185">Reference proteome</keyword>
<reference evidence="2" key="1">
    <citation type="submission" date="2022-01" db="EMBL/GenBank/DDBJ databases">
        <authorList>
            <person name="King R."/>
        </authorList>
    </citation>
    <scope>NUCLEOTIDE SEQUENCE</scope>
</reference>
<dbReference type="OrthoDB" id="191037at2759"/>
<sequence length="402" mass="45940">MDKEVLEVALKRFARETKVASVIDVEAIAALPKGENYTSTILRVTAKVVLSNGRLAKKSFIMKQLLTIGGAGDWLEQNNVAKSENHIYSVIHKHMTYLMEEFEDTDEPLWCNIIHYDPGSLMILLEDLKIKGYSVVPRQNGMDMDHAILSLRGLGRYHGMAKVLEERGIISKDDYKPNSVLTDDEVIKCYLHGGLLNTSRVIQKYWGSDWEEIGKKLNISYEEFYEKYTNSGKCKDSEFSCLIHGDCWSNNMMFKYDFQKRPIAVKFLDYQFPNYNSPCVDVTNFMYLSIRPAVRRENYNFLLKTYHDSLVRSLDKFGYSGKKPTLEDITASMKHLEFFGLSIFASIYAGLSGESTTAFDSEKLLKTEGAEGFDEETLMEPGIIEKIGPDLIDLVEKYLKNL</sequence>
<dbReference type="InterPro" id="IPR004119">
    <property type="entry name" value="EcKL"/>
</dbReference>
<dbReference type="Proteomes" id="UP001152798">
    <property type="component" value="Chromosome 7"/>
</dbReference>
<name>A0A9P0HPW0_NEZVI</name>
<evidence type="ECO:0000313" key="2">
    <source>
        <dbReference type="EMBL" id="CAH1406813.1"/>
    </source>
</evidence>
<dbReference type="PANTHER" id="PTHR11012:SF56">
    <property type="entry name" value="CHK KINASE-LIKE DOMAIN-CONTAINING PROTEIN-RELATED"/>
    <property type="match status" value="1"/>
</dbReference>
<dbReference type="SMART" id="SM00587">
    <property type="entry name" value="CHK"/>
    <property type="match status" value="1"/>
</dbReference>
<dbReference type="AlphaFoldDB" id="A0A9P0HPW0"/>
<accession>A0A9P0HPW0</accession>
<feature type="domain" description="CHK kinase-like" evidence="1">
    <location>
        <begin position="123"/>
        <end position="316"/>
    </location>
</feature>
<evidence type="ECO:0000259" key="1">
    <source>
        <dbReference type="SMART" id="SM00587"/>
    </source>
</evidence>
<dbReference type="Pfam" id="PF02958">
    <property type="entry name" value="EcKL"/>
    <property type="match status" value="1"/>
</dbReference>
<organism evidence="2 3">
    <name type="scientific">Nezara viridula</name>
    <name type="common">Southern green stink bug</name>
    <name type="synonym">Cimex viridulus</name>
    <dbReference type="NCBI Taxonomy" id="85310"/>
    <lineage>
        <taxon>Eukaryota</taxon>
        <taxon>Metazoa</taxon>
        <taxon>Ecdysozoa</taxon>
        <taxon>Arthropoda</taxon>
        <taxon>Hexapoda</taxon>
        <taxon>Insecta</taxon>
        <taxon>Pterygota</taxon>
        <taxon>Neoptera</taxon>
        <taxon>Paraneoptera</taxon>
        <taxon>Hemiptera</taxon>
        <taxon>Heteroptera</taxon>
        <taxon>Panheteroptera</taxon>
        <taxon>Pentatomomorpha</taxon>
        <taxon>Pentatomoidea</taxon>
        <taxon>Pentatomidae</taxon>
        <taxon>Pentatominae</taxon>
        <taxon>Nezara</taxon>
    </lineage>
</organism>